<name>A0A0D3CT90_BRAOL</name>
<protein>
    <submittedName>
        <fullName evidence="1">Uncharacterized protein</fullName>
    </submittedName>
</protein>
<accession>A0A0D3CT90</accession>
<organism evidence="1 2">
    <name type="scientific">Brassica oleracea var. oleracea</name>
    <dbReference type="NCBI Taxonomy" id="109376"/>
    <lineage>
        <taxon>Eukaryota</taxon>
        <taxon>Viridiplantae</taxon>
        <taxon>Streptophyta</taxon>
        <taxon>Embryophyta</taxon>
        <taxon>Tracheophyta</taxon>
        <taxon>Spermatophyta</taxon>
        <taxon>Magnoliopsida</taxon>
        <taxon>eudicotyledons</taxon>
        <taxon>Gunneridae</taxon>
        <taxon>Pentapetalae</taxon>
        <taxon>rosids</taxon>
        <taxon>malvids</taxon>
        <taxon>Brassicales</taxon>
        <taxon>Brassicaceae</taxon>
        <taxon>Brassiceae</taxon>
        <taxon>Brassica</taxon>
    </lineage>
</organism>
<dbReference type="Gramene" id="Bo6g065130.1">
    <property type="protein sequence ID" value="Bo6g065130.1"/>
    <property type="gene ID" value="Bo6g065130"/>
</dbReference>
<reference evidence="1" key="2">
    <citation type="submission" date="2015-03" db="UniProtKB">
        <authorList>
            <consortium name="EnsemblPlants"/>
        </authorList>
    </citation>
    <scope>IDENTIFICATION</scope>
</reference>
<dbReference type="EnsemblPlants" id="Bo6g065130.1">
    <property type="protein sequence ID" value="Bo6g065130.1"/>
    <property type="gene ID" value="Bo6g065130"/>
</dbReference>
<proteinExistence type="predicted"/>
<sequence length="241" mass="27891">MAKAHNLQRVLRFWRENTFWRENKFVWFWRENTFLRIWRENTFWWFWRETSFCGFGSRVFTVLTGKCVVRFWQENRHFSVEWPFDRERAATSSSWAAKNEAWWRSSSNDVGALSDVNGITGIILMSVCSVLRKTGCLRMIRVRVLGTWLAEVRELVKSLFAVGRANDYKLAKRALSSGIFDTDVSILLTSAISSRVCVISKGGCWSRSMSPTAGVFSAWPIVLSGPHMRSRAFGDFGFQNV</sequence>
<dbReference type="AlphaFoldDB" id="A0A0D3CT90"/>
<evidence type="ECO:0000313" key="2">
    <source>
        <dbReference type="Proteomes" id="UP000032141"/>
    </source>
</evidence>
<dbReference type="Proteomes" id="UP000032141">
    <property type="component" value="Chromosome C6"/>
</dbReference>
<keyword evidence="2" id="KW-1185">Reference proteome</keyword>
<reference evidence="1 2" key="1">
    <citation type="journal article" date="2014" name="Genome Biol.">
        <title>Transcriptome and methylome profiling reveals relics of genome dominance in the mesopolyploid Brassica oleracea.</title>
        <authorList>
            <person name="Parkin I.A."/>
            <person name="Koh C."/>
            <person name="Tang H."/>
            <person name="Robinson S.J."/>
            <person name="Kagale S."/>
            <person name="Clarke W.E."/>
            <person name="Town C.D."/>
            <person name="Nixon J."/>
            <person name="Krishnakumar V."/>
            <person name="Bidwell S.L."/>
            <person name="Denoeud F."/>
            <person name="Belcram H."/>
            <person name="Links M.G."/>
            <person name="Just J."/>
            <person name="Clarke C."/>
            <person name="Bender T."/>
            <person name="Huebert T."/>
            <person name="Mason A.S."/>
            <person name="Pires J.C."/>
            <person name="Barker G."/>
            <person name="Moore J."/>
            <person name="Walley P.G."/>
            <person name="Manoli S."/>
            <person name="Batley J."/>
            <person name="Edwards D."/>
            <person name="Nelson M.N."/>
            <person name="Wang X."/>
            <person name="Paterson A.H."/>
            <person name="King G."/>
            <person name="Bancroft I."/>
            <person name="Chalhoub B."/>
            <person name="Sharpe A.G."/>
        </authorList>
    </citation>
    <scope>NUCLEOTIDE SEQUENCE</scope>
    <source>
        <strain evidence="1 2">cv. TO1000</strain>
    </source>
</reference>
<dbReference type="HOGENOM" id="CLU_1153101_0_0_1"/>
<evidence type="ECO:0000313" key="1">
    <source>
        <dbReference type="EnsemblPlants" id="Bo6g065130.1"/>
    </source>
</evidence>